<dbReference type="Proteomes" id="UP000233375">
    <property type="component" value="Unassembled WGS sequence"/>
</dbReference>
<dbReference type="AlphaFoldDB" id="A0A2N0YYV5"/>
<accession>A0A2N0YYV5</accession>
<evidence type="ECO:0000313" key="2">
    <source>
        <dbReference type="EMBL" id="PKG22447.1"/>
    </source>
</evidence>
<organism evidence="2 3">
    <name type="scientific">Niallia nealsonii</name>
    <dbReference type="NCBI Taxonomy" id="115979"/>
    <lineage>
        <taxon>Bacteria</taxon>
        <taxon>Bacillati</taxon>
        <taxon>Bacillota</taxon>
        <taxon>Bacilli</taxon>
        <taxon>Bacillales</taxon>
        <taxon>Bacillaceae</taxon>
        <taxon>Niallia</taxon>
    </lineage>
</organism>
<evidence type="ECO:0000256" key="1">
    <source>
        <dbReference type="ARBA" id="ARBA00006718"/>
    </source>
</evidence>
<keyword evidence="3" id="KW-1185">Reference proteome</keyword>
<dbReference type="PIRSF" id="PIRSF034852">
    <property type="entry name" value="UCP034852"/>
    <property type="match status" value="1"/>
</dbReference>
<dbReference type="OrthoDB" id="1645729at2"/>
<gene>
    <name evidence="2" type="ORF">CWS01_17520</name>
</gene>
<reference evidence="2 3" key="1">
    <citation type="journal article" date="2003" name="Int. J. Syst. Evol. Microbiol.">
        <title>Bacillus nealsonii sp. nov., isolated from a spacecraft-assembly facility, whose spores are gamma-radiation resistant.</title>
        <authorList>
            <person name="Venkateswaran K."/>
            <person name="Kempf M."/>
            <person name="Chen F."/>
            <person name="Satomi M."/>
            <person name="Nicholson W."/>
            <person name="Kern R."/>
        </authorList>
    </citation>
    <scope>NUCLEOTIDE SEQUENCE [LARGE SCALE GENOMIC DNA]</scope>
    <source>
        <strain evidence="2 3">FO-92</strain>
    </source>
</reference>
<name>A0A2N0YYV5_9BACI</name>
<proteinExistence type="inferred from homology"/>
<comment type="similarity">
    <text evidence="1">Belongs to the HesB/IscA family.</text>
</comment>
<dbReference type="InterPro" id="IPR008326">
    <property type="entry name" value="PdhI-like"/>
</dbReference>
<dbReference type="SUPFAM" id="SSF89360">
    <property type="entry name" value="HesB-like domain"/>
    <property type="match status" value="1"/>
</dbReference>
<dbReference type="RefSeq" id="WP_101178504.1">
    <property type="nucleotide sequence ID" value="NZ_PISE01000043.1"/>
</dbReference>
<evidence type="ECO:0000313" key="3">
    <source>
        <dbReference type="Proteomes" id="UP000233375"/>
    </source>
</evidence>
<evidence type="ECO:0008006" key="4">
    <source>
        <dbReference type="Google" id="ProtNLM"/>
    </source>
</evidence>
<comment type="caution">
    <text evidence="2">The sequence shown here is derived from an EMBL/GenBank/DDBJ whole genome shotgun (WGS) entry which is preliminary data.</text>
</comment>
<sequence length="99" mass="11443">MKIFISDQAASWYKEEMNLNDGDYVRFFARYGGCSTVQQGFSLGISKEEPINVGISTEKFGITYYIEEKDVWYFDDSDFAAEFNAEANEPEYHFTQTQA</sequence>
<protein>
    <recommendedName>
        <fullName evidence="4">FeS cluster biogenesis domain-containing protein</fullName>
    </recommendedName>
</protein>
<dbReference type="InterPro" id="IPR035903">
    <property type="entry name" value="HesB-like_dom_sf"/>
</dbReference>
<dbReference type="EMBL" id="PISE01000043">
    <property type="protein sequence ID" value="PKG22447.1"/>
    <property type="molecule type" value="Genomic_DNA"/>
</dbReference>